<dbReference type="Proteomes" id="UP000430634">
    <property type="component" value="Unassembled WGS sequence"/>
</dbReference>
<name>A0A6I3T9H1_9BURK</name>
<dbReference type="OrthoDB" id="4319696at2"/>
<gene>
    <name evidence="2" type="ORF">GCM10011572_17120</name>
    <name evidence="3" type="ORF">GM672_26685</name>
</gene>
<accession>A0A6I3T9H1</accession>
<dbReference type="InterPro" id="IPR000073">
    <property type="entry name" value="AB_hydrolase_1"/>
</dbReference>
<sequence>MTVAGAVLSIAPLARQLEHAIGLPARLDPADADAIARLFAAAGLPRPRTVEDNATLSGFDKAALAALQAAPLTAAERADARAAIGAARASGLDGIATRRLVTSADGTVLPAVRAGTAGGADTLLIGAPGMPIGLMAGWLRHLGRHGRVASWETRGLFGSGAAQVTQLGIDAQVADALAVMDDLGCAQGHVVGVCGGAVLALAFAARYPHRVRSLVLWLGDFELGDLAPKTSHQRDLQALMGMVVDGKVAAAGLRDVLVASMAHLSEPDLAPFALYPFANPALLARYCHMNHPIMATDCRQYAVALDLPCLVGYSPADRTTHPQGSRALAGLLDATLVEIEPCGHLAGLRGSAADMDRILAFQHAQAPR</sequence>
<keyword evidence="5" id="KW-1185">Reference proteome</keyword>
<dbReference type="EMBL" id="WNKZ01000154">
    <property type="protein sequence ID" value="MTV56317.1"/>
    <property type="molecule type" value="Genomic_DNA"/>
</dbReference>
<dbReference type="InterPro" id="IPR029058">
    <property type="entry name" value="AB_hydrolase_fold"/>
</dbReference>
<evidence type="ECO:0000313" key="3">
    <source>
        <dbReference type="EMBL" id="MTV56317.1"/>
    </source>
</evidence>
<proteinExistence type="predicted"/>
<dbReference type="PANTHER" id="PTHR43433">
    <property type="entry name" value="HYDROLASE, ALPHA/BETA FOLD FAMILY PROTEIN"/>
    <property type="match status" value="1"/>
</dbReference>
<evidence type="ECO:0000313" key="4">
    <source>
        <dbReference type="Proteomes" id="UP000430634"/>
    </source>
</evidence>
<dbReference type="GO" id="GO:0016787">
    <property type="term" value="F:hydrolase activity"/>
    <property type="evidence" value="ECO:0007669"/>
    <property type="project" value="UniProtKB-KW"/>
</dbReference>
<feature type="domain" description="AB hydrolase-1" evidence="1">
    <location>
        <begin position="141"/>
        <end position="347"/>
    </location>
</feature>
<dbReference type="Gene3D" id="3.40.50.1820">
    <property type="entry name" value="alpha/beta hydrolase"/>
    <property type="match status" value="1"/>
</dbReference>
<evidence type="ECO:0000313" key="2">
    <source>
        <dbReference type="EMBL" id="GGB95720.1"/>
    </source>
</evidence>
<comment type="caution">
    <text evidence="3">The sequence shown here is derived from an EMBL/GenBank/DDBJ whole genome shotgun (WGS) entry which is preliminary data.</text>
</comment>
<protein>
    <submittedName>
        <fullName evidence="3">Alpha/beta fold hydrolase</fullName>
    </submittedName>
</protein>
<dbReference type="RefSeq" id="WP_155473541.1">
    <property type="nucleotide sequence ID" value="NZ_BMKG01000006.1"/>
</dbReference>
<reference evidence="3 4" key="3">
    <citation type="submission" date="2019-11" db="EMBL/GenBank/DDBJ databases">
        <title>Type strains purchased from KCTC, JCM and DSMZ.</title>
        <authorList>
            <person name="Lu H."/>
        </authorList>
    </citation>
    <scope>NUCLEOTIDE SEQUENCE [LARGE SCALE GENOMIC DNA]</scope>
    <source>
        <strain evidence="3 4">KCTC 52429</strain>
    </source>
</reference>
<keyword evidence="3" id="KW-0378">Hydrolase</keyword>
<reference evidence="5" key="2">
    <citation type="journal article" date="2019" name="Int. J. Syst. Evol. Microbiol.">
        <title>The Global Catalogue of Microorganisms (GCM) 10K type strain sequencing project: providing services to taxonomists for standard genome sequencing and annotation.</title>
        <authorList>
            <consortium name="The Broad Institute Genomics Platform"/>
            <consortium name="The Broad Institute Genome Sequencing Center for Infectious Disease"/>
            <person name="Wu L."/>
            <person name="Ma J."/>
        </authorList>
    </citation>
    <scope>NUCLEOTIDE SEQUENCE [LARGE SCALE GENOMIC DNA]</scope>
    <source>
        <strain evidence="5">CGMCC 1.15931</strain>
    </source>
</reference>
<dbReference type="EMBL" id="BMKG01000006">
    <property type="protein sequence ID" value="GGB95720.1"/>
    <property type="molecule type" value="Genomic_DNA"/>
</dbReference>
<reference evidence="2" key="4">
    <citation type="submission" date="2024-05" db="EMBL/GenBank/DDBJ databases">
        <authorList>
            <person name="Sun Q."/>
            <person name="Zhou Y."/>
        </authorList>
    </citation>
    <scope>NUCLEOTIDE SEQUENCE</scope>
    <source>
        <strain evidence="2">CGMCC 1.15931</strain>
    </source>
</reference>
<dbReference type="AlphaFoldDB" id="A0A6I3T9H1"/>
<evidence type="ECO:0000259" key="1">
    <source>
        <dbReference type="Pfam" id="PF00561"/>
    </source>
</evidence>
<organism evidence="3 4">
    <name type="scientific">Pseudoduganella buxea</name>
    <dbReference type="NCBI Taxonomy" id="1949069"/>
    <lineage>
        <taxon>Bacteria</taxon>
        <taxon>Pseudomonadati</taxon>
        <taxon>Pseudomonadota</taxon>
        <taxon>Betaproteobacteria</taxon>
        <taxon>Burkholderiales</taxon>
        <taxon>Oxalobacteraceae</taxon>
        <taxon>Telluria group</taxon>
        <taxon>Pseudoduganella</taxon>
    </lineage>
</organism>
<dbReference type="SUPFAM" id="SSF53474">
    <property type="entry name" value="alpha/beta-Hydrolases"/>
    <property type="match status" value="1"/>
</dbReference>
<dbReference type="Pfam" id="PF00561">
    <property type="entry name" value="Abhydrolase_1"/>
    <property type="match status" value="1"/>
</dbReference>
<reference evidence="2" key="1">
    <citation type="journal article" date="2014" name="Int. J. Syst. Evol. Microbiol.">
        <title>Complete genome of a new Firmicutes species belonging to the dominant human colonic microbiota ('Ruminococcus bicirculans') reveals two chromosomes and a selective capacity to utilize plant glucans.</title>
        <authorList>
            <consortium name="NISC Comparative Sequencing Program"/>
            <person name="Wegmann U."/>
            <person name="Louis P."/>
            <person name="Goesmann A."/>
            <person name="Henrissat B."/>
            <person name="Duncan S.H."/>
            <person name="Flint H.J."/>
        </authorList>
    </citation>
    <scope>NUCLEOTIDE SEQUENCE</scope>
    <source>
        <strain evidence="2">CGMCC 1.15931</strain>
    </source>
</reference>
<dbReference type="Proteomes" id="UP000622638">
    <property type="component" value="Unassembled WGS sequence"/>
</dbReference>
<dbReference type="PANTHER" id="PTHR43433:SF8">
    <property type="entry name" value="BIFUNCTIONAL LIPASE_ADENYLATE CYCLASE LIPJ"/>
    <property type="match status" value="1"/>
</dbReference>
<dbReference type="InterPro" id="IPR050471">
    <property type="entry name" value="AB_hydrolase"/>
</dbReference>
<evidence type="ECO:0000313" key="5">
    <source>
        <dbReference type="Proteomes" id="UP000622638"/>
    </source>
</evidence>